<evidence type="ECO:0000256" key="1">
    <source>
        <dbReference type="SAM" id="MobiDB-lite"/>
    </source>
</evidence>
<reference evidence="4" key="1">
    <citation type="submission" date="2017-02" db="UniProtKB">
        <authorList>
            <consortium name="WormBaseParasite"/>
        </authorList>
    </citation>
    <scope>IDENTIFICATION</scope>
</reference>
<gene>
    <name evidence="2" type="ORF">NBR_LOCUS4221</name>
</gene>
<keyword evidence="3" id="KW-1185">Reference proteome</keyword>
<sequence length="55" mass="6602">MALRREEEKKEGEKTPTTRRGTRAPRFEKPQQDQKRRKTPKPRKIEKSIEQGRTP</sequence>
<evidence type="ECO:0000313" key="3">
    <source>
        <dbReference type="Proteomes" id="UP000271162"/>
    </source>
</evidence>
<protein>
    <submittedName>
        <fullName evidence="4">High mobility group protein HMG-I/HMG-Y</fullName>
    </submittedName>
</protein>
<organism evidence="4">
    <name type="scientific">Nippostrongylus brasiliensis</name>
    <name type="common">Rat hookworm</name>
    <dbReference type="NCBI Taxonomy" id="27835"/>
    <lineage>
        <taxon>Eukaryota</taxon>
        <taxon>Metazoa</taxon>
        <taxon>Ecdysozoa</taxon>
        <taxon>Nematoda</taxon>
        <taxon>Chromadorea</taxon>
        <taxon>Rhabditida</taxon>
        <taxon>Rhabditina</taxon>
        <taxon>Rhabditomorpha</taxon>
        <taxon>Strongyloidea</taxon>
        <taxon>Heligmosomidae</taxon>
        <taxon>Nippostrongylus</taxon>
    </lineage>
</organism>
<feature type="region of interest" description="Disordered" evidence="1">
    <location>
        <begin position="1"/>
        <end position="55"/>
    </location>
</feature>
<dbReference type="Proteomes" id="UP000271162">
    <property type="component" value="Unassembled WGS sequence"/>
</dbReference>
<feature type="compositionally biased region" description="Basic and acidic residues" evidence="1">
    <location>
        <begin position="43"/>
        <end position="55"/>
    </location>
</feature>
<dbReference type="AlphaFoldDB" id="A0A0N4XNW8"/>
<evidence type="ECO:0000313" key="2">
    <source>
        <dbReference type="EMBL" id="VDL67810.1"/>
    </source>
</evidence>
<evidence type="ECO:0000313" key="4">
    <source>
        <dbReference type="WBParaSite" id="NBR_0000422001-mRNA-1"/>
    </source>
</evidence>
<accession>A0A0N4XNW8</accession>
<feature type="compositionally biased region" description="Basic and acidic residues" evidence="1">
    <location>
        <begin position="25"/>
        <end position="34"/>
    </location>
</feature>
<name>A0A0N4XNW8_NIPBR</name>
<reference evidence="2 3" key="2">
    <citation type="submission" date="2018-11" db="EMBL/GenBank/DDBJ databases">
        <authorList>
            <consortium name="Pathogen Informatics"/>
        </authorList>
    </citation>
    <scope>NUCLEOTIDE SEQUENCE [LARGE SCALE GENOMIC DNA]</scope>
</reference>
<feature type="compositionally biased region" description="Basic and acidic residues" evidence="1">
    <location>
        <begin position="1"/>
        <end position="16"/>
    </location>
</feature>
<dbReference type="EMBL" id="UYSL01007495">
    <property type="protein sequence ID" value="VDL67810.1"/>
    <property type="molecule type" value="Genomic_DNA"/>
</dbReference>
<dbReference type="WBParaSite" id="NBR_0000422001-mRNA-1">
    <property type="protein sequence ID" value="NBR_0000422001-mRNA-1"/>
    <property type="gene ID" value="NBR_0000422001"/>
</dbReference>
<proteinExistence type="predicted"/>